<sequence length="103" mass="11126">MLRACAYHADIAVLQGCFTLVDQLLLCRLLQGNIQLPPDSYLPVDLEDLSFGSLDDSGSFPALLLFDPRFDPAKGSSSSSSSSQRLLIVTVSPYVARMSLSDS</sequence>
<comment type="caution">
    <text evidence="1">The sequence shown here is derived from an EMBL/GenBank/DDBJ whole genome shotgun (WGS) entry which is preliminary data.</text>
</comment>
<dbReference type="EMBL" id="BKCJ010553354">
    <property type="protein sequence ID" value="GFB10639.1"/>
    <property type="molecule type" value="Genomic_DNA"/>
</dbReference>
<gene>
    <name evidence="1" type="ORF">Tci_682610</name>
</gene>
<proteinExistence type="predicted"/>
<organism evidence="1">
    <name type="scientific">Tanacetum cinerariifolium</name>
    <name type="common">Dalmatian daisy</name>
    <name type="synonym">Chrysanthemum cinerariifolium</name>
    <dbReference type="NCBI Taxonomy" id="118510"/>
    <lineage>
        <taxon>Eukaryota</taxon>
        <taxon>Viridiplantae</taxon>
        <taxon>Streptophyta</taxon>
        <taxon>Embryophyta</taxon>
        <taxon>Tracheophyta</taxon>
        <taxon>Spermatophyta</taxon>
        <taxon>Magnoliopsida</taxon>
        <taxon>eudicotyledons</taxon>
        <taxon>Gunneridae</taxon>
        <taxon>Pentapetalae</taxon>
        <taxon>asterids</taxon>
        <taxon>campanulids</taxon>
        <taxon>Asterales</taxon>
        <taxon>Asteraceae</taxon>
        <taxon>Asteroideae</taxon>
        <taxon>Anthemideae</taxon>
        <taxon>Anthemidinae</taxon>
        <taxon>Tanacetum</taxon>
    </lineage>
</organism>
<reference evidence="1" key="1">
    <citation type="journal article" date="2019" name="Sci. Rep.">
        <title>Draft genome of Tanacetum cinerariifolium, the natural source of mosquito coil.</title>
        <authorList>
            <person name="Yamashiro T."/>
            <person name="Shiraishi A."/>
            <person name="Satake H."/>
            <person name="Nakayama K."/>
        </authorList>
    </citation>
    <scope>NUCLEOTIDE SEQUENCE</scope>
</reference>
<name>A0A699KXB1_TANCI</name>
<evidence type="ECO:0000313" key="1">
    <source>
        <dbReference type="EMBL" id="GFB10639.1"/>
    </source>
</evidence>
<accession>A0A699KXB1</accession>
<protein>
    <submittedName>
        <fullName evidence="1">Uncharacterized protein</fullName>
    </submittedName>
</protein>
<dbReference type="AlphaFoldDB" id="A0A699KXB1"/>